<evidence type="ECO:0000313" key="1">
    <source>
        <dbReference type="EMBL" id="MFB6489848.1"/>
    </source>
</evidence>
<organism evidence="1 2">
    <name type="scientific">Thermoproteus sp. AZ2</name>
    <dbReference type="NCBI Taxonomy" id="1609232"/>
    <lineage>
        <taxon>Archaea</taxon>
        <taxon>Thermoproteota</taxon>
        <taxon>Thermoprotei</taxon>
        <taxon>Thermoproteales</taxon>
        <taxon>Thermoproteaceae</taxon>
        <taxon>Thermoproteus</taxon>
    </lineage>
</organism>
<protein>
    <submittedName>
        <fullName evidence="1">Uncharacterized protein</fullName>
    </submittedName>
</protein>
<dbReference type="EMBL" id="JZWT02000002">
    <property type="protein sequence ID" value="MFB6489848.1"/>
    <property type="molecule type" value="Genomic_DNA"/>
</dbReference>
<name>A0ACC6UYG5_9CREN</name>
<proteinExistence type="predicted"/>
<reference evidence="1" key="1">
    <citation type="submission" date="2024-07" db="EMBL/GenBank/DDBJ databases">
        <title>Metagenome and Metagenome-Assembled Genomes of Archaea from a hot spring from the geothermal field of Los Azufres, Mexico.</title>
        <authorList>
            <person name="Marin-Paredes R."/>
            <person name="Martinez-Romero E."/>
            <person name="Servin-Garciduenas L.E."/>
        </authorList>
    </citation>
    <scope>NUCLEOTIDE SEQUENCE</scope>
</reference>
<comment type="caution">
    <text evidence="1">The sequence shown here is derived from an EMBL/GenBank/DDBJ whole genome shotgun (WGS) entry which is preliminary data.</text>
</comment>
<accession>A0ACC6UYG5</accession>
<gene>
    <name evidence="1" type="ORF">TU35_001150</name>
</gene>
<dbReference type="Proteomes" id="UP000033636">
    <property type="component" value="Unassembled WGS sequence"/>
</dbReference>
<evidence type="ECO:0000313" key="2">
    <source>
        <dbReference type="Proteomes" id="UP000033636"/>
    </source>
</evidence>
<sequence>MDEYGNIAPWNRAFPGIHIQNILDQCRVKKVEVYKGSELVLETGDMSEVLSRFRRGF</sequence>